<dbReference type="OrthoDB" id="9786494at2"/>
<dbReference type="Pfam" id="PF05430">
    <property type="entry name" value="Methyltransf_30"/>
    <property type="match status" value="1"/>
</dbReference>
<dbReference type="Gene3D" id="3.40.50.150">
    <property type="entry name" value="Vaccinia Virus protein VP39"/>
    <property type="match status" value="1"/>
</dbReference>
<dbReference type="InterPro" id="IPR029063">
    <property type="entry name" value="SAM-dependent_MTases_sf"/>
</dbReference>
<dbReference type="PANTHER" id="PTHR39963">
    <property type="entry name" value="SLL0983 PROTEIN"/>
    <property type="match status" value="1"/>
</dbReference>
<proteinExistence type="predicted"/>
<organism evidence="2 3">
    <name type="scientific">Dysgonomonas capnocytophagoides</name>
    <dbReference type="NCBI Taxonomy" id="45254"/>
    <lineage>
        <taxon>Bacteria</taxon>
        <taxon>Pseudomonadati</taxon>
        <taxon>Bacteroidota</taxon>
        <taxon>Bacteroidia</taxon>
        <taxon>Bacteroidales</taxon>
        <taxon>Dysgonomonadaceae</taxon>
        <taxon>Dysgonomonas</taxon>
    </lineage>
</organism>
<dbReference type="STRING" id="1121485.GCA_000426485_03020"/>
<dbReference type="PANTHER" id="PTHR39963:SF1">
    <property type="entry name" value="MNMC-LIKE METHYLTRANSFERASE DOMAIN-CONTAINING PROTEIN"/>
    <property type="match status" value="1"/>
</dbReference>
<comment type="caution">
    <text evidence="2">The sequence shown here is derived from an EMBL/GenBank/DDBJ whole genome shotgun (WGS) entry which is preliminary data.</text>
</comment>
<dbReference type="GO" id="GO:0016645">
    <property type="term" value="F:oxidoreductase activity, acting on the CH-NH group of donors"/>
    <property type="evidence" value="ECO:0007669"/>
    <property type="project" value="InterPro"/>
</dbReference>
<dbReference type="SUPFAM" id="SSF53335">
    <property type="entry name" value="S-adenosyl-L-methionine-dependent methyltransferases"/>
    <property type="match status" value="1"/>
</dbReference>
<dbReference type="NCBIfam" id="NF033855">
    <property type="entry name" value="tRNA_MNMC2"/>
    <property type="match status" value="1"/>
</dbReference>
<keyword evidence="2" id="KW-0808">Transferase</keyword>
<dbReference type="GO" id="GO:0004808">
    <property type="term" value="F:tRNA (5-methylaminomethyl-2-thiouridylate)(34)-methyltransferase activity"/>
    <property type="evidence" value="ECO:0007669"/>
    <property type="project" value="InterPro"/>
</dbReference>
<evidence type="ECO:0000313" key="3">
    <source>
        <dbReference type="Proteomes" id="UP000297861"/>
    </source>
</evidence>
<protein>
    <submittedName>
        <fullName evidence="2">SAM-dependent methyltransferase</fullName>
    </submittedName>
</protein>
<dbReference type="InterPro" id="IPR047785">
    <property type="entry name" value="tRNA_MNMC2"/>
</dbReference>
<keyword evidence="2" id="KW-0489">Methyltransferase</keyword>
<dbReference type="InterPro" id="IPR008471">
    <property type="entry name" value="MnmC-like_methylTransf"/>
</dbReference>
<name>A0A4Y8KYS0_9BACT</name>
<dbReference type="GO" id="GO:0032259">
    <property type="term" value="P:methylation"/>
    <property type="evidence" value="ECO:0007669"/>
    <property type="project" value="UniProtKB-KW"/>
</dbReference>
<dbReference type="EMBL" id="SOML01000020">
    <property type="protein sequence ID" value="TFD91922.1"/>
    <property type="molecule type" value="Genomic_DNA"/>
</dbReference>
<gene>
    <name evidence="2" type="ORF">E2605_19320</name>
</gene>
<sequence>MDSDQDLVIESTADGSHTLFVPAMNEHYHSVNGARQESEHIFIKTAFDFCTKSQINILEIGFGTGLNAYLTVLSARDQSKHVNYTSLELYPLSQTVTDKLNYADKDSTNDKVLFQKLHSLDWNIKCEVTAYFSLTKIHTDFTKLDWKIDQLYDIIYFDAFAPDKQPDMWNQSVFDYLYANTAPGGILTTYCAKGVVRRMMQQSGYRVERLPGPPGKREMLRAVKH</sequence>
<dbReference type="Proteomes" id="UP000297861">
    <property type="component" value="Unassembled WGS sequence"/>
</dbReference>
<feature type="domain" description="MnmC-like methyltransferase" evidence="1">
    <location>
        <begin position="132"/>
        <end position="224"/>
    </location>
</feature>
<dbReference type="AlphaFoldDB" id="A0A4Y8KYS0"/>
<keyword evidence="3" id="KW-1185">Reference proteome</keyword>
<evidence type="ECO:0000313" key="2">
    <source>
        <dbReference type="EMBL" id="TFD91922.1"/>
    </source>
</evidence>
<evidence type="ECO:0000259" key="1">
    <source>
        <dbReference type="Pfam" id="PF05430"/>
    </source>
</evidence>
<reference evidence="2 3" key="1">
    <citation type="submission" date="2019-03" db="EMBL/GenBank/DDBJ databases">
        <title>San Antonio Military Medical Center submission to MRSN (WRAIR), pending publication.</title>
        <authorList>
            <person name="Blyth D.M."/>
            <person name="Mccarthy S.L."/>
            <person name="Schall S.E."/>
            <person name="Stam J.A."/>
            <person name="Ong A.C."/>
            <person name="Mcgann P.T."/>
        </authorList>
    </citation>
    <scope>NUCLEOTIDE SEQUENCE [LARGE SCALE GENOMIC DNA]</scope>
    <source>
        <strain evidence="2 3">MRSN571793</strain>
    </source>
</reference>
<accession>A0A4Y8KYS0</accession>
<dbReference type="RefSeq" id="WP_134437637.1">
    <property type="nucleotide sequence ID" value="NZ_SOML01000020.1"/>
</dbReference>